<protein>
    <submittedName>
        <fullName evidence="1">Uncharacterized protein</fullName>
    </submittedName>
</protein>
<gene>
    <name evidence="1" type="ORF">SAMN02949497_0567</name>
</gene>
<dbReference type="STRING" id="1760988.SAMN02949497_0567"/>
<name>A0A1Y6CSW4_9GAMM</name>
<sequence>MSVGLPRAKSLAGNADDTIILSAYHLAMGLNSDGTAGERGYAVDGSYNLQPPGRPLDFPSLWRIHGRHLRAKRIEDGDKLLAVQRYDFGKFIRAVAKVRSIRVDSLLREVFFEGHADLAQAVLALAPWPWLNHMGLEIHQPFDVLLHCLDDWSDGLNRIVGRPVQVEPISRFPASPALRRRVGAYTEILCLKLCLDGQVSILELFNIARPVDCLEIPMFVEADALDIACPRVASAVFANDTIQHYSIGLENRQAVESIHRQLWDFAKQWPKYQLVYDHPVANRHDGSFHTKVARLALGMELEFCAGPGPAGAGKI</sequence>
<evidence type="ECO:0000313" key="2">
    <source>
        <dbReference type="Proteomes" id="UP000192923"/>
    </source>
</evidence>
<reference evidence="1 2" key="1">
    <citation type="submission" date="2016-12" db="EMBL/GenBank/DDBJ databases">
        <authorList>
            <person name="Song W.-J."/>
            <person name="Kurnit D.M."/>
        </authorList>
    </citation>
    <scope>NUCLEOTIDE SEQUENCE [LARGE SCALE GENOMIC DNA]</scope>
    <source>
        <strain evidence="1 2">175</strain>
    </source>
</reference>
<accession>A0A1Y6CSW4</accession>
<dbReference type="Proteomes" id="UP000192923">
    <property type="component" value="Unassembled WGS sequence"/>
</dbReference>
<evidence type="ECO:0000313" key="1">
    <source>
        <dbReference type="EMBL" id="SMF93290.1"/>
    </source>
</evidence>
<organism evidence="1 2">
    <name type="scientific">Methylomagnum ishizawai</name>
    <dbReference type="NCBI Taxonomy" id="1760988"/>
    <lineage>
        <taxon>Bacteria</taxon>
        <taxon>Pseudomonadati</taxon>
        <taxon>Pseudomonadota</taxon>
        <taxon>Gammaproteobacteria</taxon>
        <taxon>Methylococcales</taxon>
        <taxon>Methylococcaceae</taxon>
        <taxon>Methylomagnum</taxon>
    </lineage>
</organism>
<proteinExistence type="predicted"/>
<keyword evidence="2" id="KW-1185">Reference proteome</keyword>
<dbReference type="AlphaFoldDB" id="A0A1Y6CSW4"/>
<dbReference type="EMBL" id="FXAM01000001">
    <property type="protein sequence ID" value="SMF93290.1"/>
    <property type="molecule type" value="Genomic_DNA"/>
</dbReference>